<dbReference type="Pfam" id="PF07927">
    <property type="entry name" value="HicA_toxin"/>
    <property type="match status" value="1"/>
</dbReference>
<dbReference type="AlphaFoldDB" id="A0A0G0LMY7"/>
<evidence type="ECO:0000256" key="3">
    <source>
        <dbReference type="ARBA" id="ARBA00022722"/>
    </source>
</evidence>
<dbReference type="InterPro" id="IPR038570">
    <property type="entry name" value="HicA_sf"/>
</dbReference>
<dbReference type="InterPro" id="IPR012933">
    <property type="entry name" value="HicA_mRNA_interferase"/>
</dbReference>
<comment type="similarity">
    <text evidence="1">Belongs to the HicA mRNA interferase family.</text>
</comment>
<evidence type="ECO:0000256" key="7">
    <source>
        <dbReference type="ARBA" id="ARBA00023016"/>
    </source>
</evidence>
<sequence>MTKFTELKAQKVVKALSKLGFTKSRSVGSHLRLVHSDG</sequence>
<name>A0A0G0LMY7_9BACT</name>
<gene>
    <name evidence="8" type="ORF">UT11_C0028G0005</name>
</gene>
<evidence type="ECO:0008006" key="10">
    <source>
        <dbReference type="Google" id="ProtNLM"/>
    </source>
</evidence>
<dbReference type="EMBL" id="LBVO01000028">
    <property type="protein sequence ID" value="KKQ89345.1"/>
    <property type="molecule type" value="Genomic_DNA"/>
</dbReference>
<dbReference type="GO" id="GO:0003729">
    <property type="term" value="F:mRNA binding"/>
    <property type="evidence" value="ECO:0007669"/>
    <property type="project" value="InterPro"/>
</dbReference>
<evidence type="ECO:0000256" key="1">
    <source>
        <dbReference type="ARBA" id="ARBA00006620"/>
    </source>
</evidence>
<organism evidence="8 9">
    <name type="scientific">Berkelbacteria bacterium GW2011_GWA2_38_9</name>
    <dbReference type="NCBI Taxonomy" id="1618334"/>
    <lineage>
        <taxon>Bacteria</taxon>
        <taxon>Candidatus Berkelbacteria</taxon>
    </lineage>
</organism>
<keyword evidence="2" id="KW-1277">Toxin-antitoxin system</keyword>
<evidence type="ECO:0000256" key="6">
    <source>
        <dbReference type="ARBA" id="ARBA00022884"/>
    </source>
</evidence>
<evidence type="ECO:0000313" key="8">
    <source>
        <dbReference type="EMBL" id="KKQ89345.1"/>
    </source>
</evidence>
<evidence type="ECO:0000313" key="9">
    <source>
        <dbReference type="Proteomes" id="UP000033934"/>
    </source>
</evidence>
<dbReference type="SUPFAM" id="SSF54786">
    <property type="entry name" value="YcfA/nrd intein domain"/>
    <property type="match status" value="1"/>
</dbReference>
<keyword evidence="3" id="KW-0540">Nuclease</keyword>
<dbReference type="Gene3D" id="3.30.920.30">
    <property type="entry name" value="Hypothetical protein"/>
    <property type="match status" value="1"/>
</dbReference>
<comment type="caution">
    <text evidence="8">The sequence shown here is derived from an EMBL/GenBank/DDBJ whole genome shotgun (WGS) entry which is preliminary data.</text>
</comment>
<evidence type="ECO:0000256" key="4">
    <source>
        <dbReference type="ARBA" id="ARBA00022759"/>
    </source>
</evidence>
<proteinExistence type="inferred from homology"/>
<protein>
    <recommendedName>
        <fullName evidence="10">YcfA family protein</fullName>
    </recommendedName>
</protein>
<dbReference type="GO" id="GO:0016787">
    <property type="term" value="F:hydrolase activity"/>
    <property type="evidence" value="ECO:0007669"/>
    <property type="project" value="UniProtKB-KW"/>
</dbReference>
<keyword evidence="5" id="KW-0378">Hydrolase</keyword>
<dbReference type="Proteomes" id="UP000033934">
    <property type="component" value="Unassembled WGS sequence"/>
</dbReference>
<keyword evidence="7" id="KW-0346">Stress response</keyword>
<reference evidence="8 9" key="1">
    <citation type="journal article" date="2015" name="Nature">
        <title>rRNA introns, odd ribosomes, and small enigmatic genomes across a large radiation of phyla.</title>
        <authorList>
            <person name="Brown C.T."/>
            <person name="Hug L.A."/>
            <person name="Thomas B.C."/>
            <person name="Sharon I."/>
            <person name="Castelle C.J."/>
            <person name="Singh A."/>
            <person name="Wilkins M.J."/>
            <person name="Williams K.H."/>
            <person name="Banfield J.F."/>
        </authorList>
    </citation>
    <scope>NUCLEOTIDE SEQUENCE [LARGE SCALE GENOMIC DNA]</scope>
</reference>
<dbReference type="GO" id="GO:0004519">
    <property type="term" value="F:endonuclease activity"/>
    <property type="evidence" value="ECO:0007669"/>
    <property type="project" value="UniProtKB-KW"/>
</dbReference>
<keyword evidence="4" id="KW-0255">Endonuclease</keyword>
<evidence type="ECO:0000256" key="2">
    <source>
        <dbReference type="ARBA" id="ARBA00022649"/>
    </source>
</evidence>
<accession>A0A0G0LMY7</accession>
<evidence type="ECO:0000256" key="5">
    <source>
        <dbReference type="ARBA" id="ARBA00022801"/>
    </source>
</evidence>
<keyword evidence="6" id="KW-0694">RNA-binding</keyword>